<evidence type="ECO:0008006" key="5">
    <source>
        <dbReference type="Google" id="ProtNLM"/>
    </source>
</evidence>
<feature type="compositionally biased region" description="Low complexity" evidence="1">
    <location>
        <begin position="315"/>
        <end position="326"/>
    </location>
</feature>
<proteinExistence type="predicted"/>
<dbReference type="EMBL" id="JAQQWM010000002">
    <property type="protein sequence ID" value="KAK8078306.1"/>
    <property type="molecule type" value="Genomic_DNA"/>
</dbReference>
<evidence type="ECO:0000256" key="2">
    <source>
        <dbReference type="SAM" id="Phobius"/>
    </source>
</evidence>
<keyword evidence="2" id="KW-0472">Membrane</keyword>
<comment type="caution">
    <text evidence="3">The sequence shown here is derived from an EMBL/GenBank/DDBJ whole genome shotgun (WGS) entry which is preliminary data.</text>
</comment>
<feature type="compositionally biased region" description="Low complexity" evidence="1">
    <location>
        <begin position="144"/>
        <end position="155"/>
    </location>
</feature>
<evidence type="ECO:0000313" key="4">
    <source>
        <dbReference type="Proteomes" id="UP001446871"/>
    </source>
</evidence>
<name>A0ABR1W6Y7_9PEZI</name>
<dbReference type="Proteomes" id="UP001446871">
    <property type="component" value="Unassembled WGS sequence"/>
</dbReference>
<accession>A0ABR1W6Y7</accession>
<sequence length="346" mass="37702">MEQPQTSSPVQGQQQHNAAPTQPAPAQPVPQQPRASYLPQQQAAAQPFQQPAPYYAYQPAPRVVPFSKNWYWGKMGLAIASVVFAVIALGLALGLAMGPRSNVYATGFEYIVIPLVIACVVWDLVVLISVCTCLARHRRASKAQQSEQGQQQQPQDNSHPKGVHPGASVGVDLVLWLGGLVTLLFSLSFATSYGYEDYVCEDDYYRNSSYYRGYYDEYCNEEAAAVRRGVVQLGRALVAFICLLTLTHFIVFVRACVETNQRNRMRGPVIMVPAQHLSMYMAPPQQPGVMPMMPPHTYMASGHQGASPVVNNEKAAATANPQAHAAPTEGFYAPNPPTASHAGQAV</sequence>
<gene>
    <name evidence="3" type="ORF">PG996_004476</name>
</gene>
<feature type="region of interest" description="Disordered" evidence="1">
    <location>
        <begin position="144"/>
        <end position="163"/>
    </location>
</feature>
<keyword evidence="4" id="KW-1185">Reference proteome</keyword>
<evidence type="ECO:0000256" key="1">
    <source>
        <dbReference type="SAM" id="MobiDB-lite"/>
    </source>
</evidence>
<feature type="compositionally biased region" description="Pro residues" evidence="1">
    <location>
        <begin position="22"/>
        <end position="31"/>
    </location>
</feature>
<feature type="compositionally biased region" description="Polar residues" evidence="1">
    <location>
        <begin position="1"/>
        <end position="12"/>
    </location>
</feature>
<feature type="region of interest" description="Disordered" evidence="1">
    <location>
        <begin position="313"/>
        <end position="346"/>
    </location>
</feature>
<reference evidence="3 4" key="1">
    <citation type="submission" date="2023-01" db="EMBL/GenBank/DDBJ databases">
        <title>Analysis of 21 Apiospora genomes using comparative genomics revels a genus with tremendous synthesis potential of carbohydrate active enzymes and secondary metabolites.</title>
        <authorList>
            <person name="Sorensen T."/>
        </authorList>
    </citation>
    <scope>NUCLEOTIDE SEQUENCE [LARGE SCALE GENOMIC DNA]</scope>
    <source>
        <strain evidence="3 4">CBS 83171</strain>
    </source>
</reference>
<keyword evidence="2" id="KW-1133">Transmembrane helix</keyword>
<evidence type="ECO:0000313" key="3">
    <source>
        <dbReference type="EMBL" id="KAK8078306.1"/>
    </source>
</evidence>
<feature type="transmembrane region" description="Helical" evidence="2">
    <location>
        <begin position="173"/>
        <end position="195"/>
    </location>
</feature>
<feature type="transmembrane region" description="Helical" evidence="2">
    <location>
        <begin position="110"/>
        <end position="135"/>
    </location>
</feature>
<feature type="transmembrane region" description="Helical" evidence="2">
    <location>
        <begin position="77"/>
        <end position="98"/>
    </location>
</feature>
<keyword evidence="2" id="KW-0812">Transmembrane</keyword>
<feature type="region of interest" description="Disordered" evidence="1">
    <location>
        <begin position="1"/>
        <end position="39"/>
    </location>
</feature>
<organism evidence="3 4">
    <name type="scientific">Apiospora saccharicola</name>
    <dbReference type="NCBI Taxonomy" id="335842"/>
    <lineage>
        <taxon>Eukaryota</taxon>
        <taxon>Fungi</taxon>
        <taxon>Dikarya</taxon>
        <taxon>Ascomycota</taxon>
        <taxon>Pezizomycotina</taxon>
        <taxon>Sordariomycetes</taxon>
        <taxon>Xylariomycetidae</taxon>
        <taxon>Amphisphaeriales</taxon>
        <taxon>Apiosporaceae</taxon>
        <taxon>Apiospora</taxon>
    </lineage>
</organism>
<protein>
    <recommendedName>
        <fullName evidence="5">MARVEL domain-containing protein</fullName>
    </recommendedName>
</protein>
<feature type="transmembrane region" description="Helical" evidence="2">
    <location>
        <begin position="236"/>
        <end position="257"/>
    </location>
</feature>